<dbReference type="EMBL" id="JABXXO010000008">
    <property type="protein sequence ID" value="KAF7771748.1"/>
    <property type="molecule type" value="Genomic_DNA"/>
</dbReference>
<gene>
    <name evidence="2" type="ORF">Agabi119p4_6059</name>
</gene>
<accession>A0A8H7KF77</accession>
<reference evidence="2 3" key="1">
    <citation type="journal article" name="Sci. Rep.">
        <title>Telomere-to-telomere assembled and centromere annotated genomes of the two main subspecies of the button mushroom Agaricus bisporus reveal especially polymorphic chromosome ends.</title>
        <authorList>
            <person name="Sonnenberg A.S.M."/>
            <person name="Sedaghat-Telgerd N."/>
            <person name="Lavrijssen B."/>
            <person name="Ohm R.A."/>
            <person name="Hendrickx P.M."/>
            <person name="Scholtmeijer K."/>
            <person name="Baars J.J.P."/>
            <person name="van Peer A."/>
        </authorList>
    </citation>
    <scope>NUCLEOTIDE SEQUENCE [LARGE SCALE GENOMIC DNA]</scope>
    <source>
        <strain evidence="2 3">H119_p4</strain>
    </source>
</reference>
<evidence type="ECO:0000313" key="2">
    <source>
        <dbReference type="EMBL" id="KAF7771748.1"/>
    </source>
</evidence>
<proteinExistence type="predicted"/>
<evidence type="ECO:0000313" key="3">
    <source>
        <dbReference type="Proteomes" id="UP000629468"/>
    </source>
</evidence>
<dbReference type="AlphaFoldDB" id="A0A8H7KF77"/>
<organism evidence="2 3">
    <name type="scientific">Agaricus bisporus var. burnettii</name>
    <dbReference type="NCBI Taxonomy" id="192524"/>
    <lineage>
        <taxon>Eukaryota</taxon>
        <taxon>Fungi</taxon>
        <taxon>Dikarya</taxon>
        <taxon>Basidiomycota</taxon>
        <taxon>Agaricomycotina</taxon>
        <taxon>Agaricomycetes</taxon>
        <taxon>Agaricomycetidae</taxon>
        <taxon>Agaricales</taxon>
        <taxon>Agaricineae</taxon>
        <taxon>Agaricaceae</taxon>
        <taxon>Agaricus</taxon>
    </lineage>
</organism>
<comment type="caution">
    <text evidence="2">The sequence shown here is derived from an EMBL/GenBank/DDBJ whole genome shotgun (WGS) entry which is preliminary data.</text>
</comment>
<protein>
    <submittedName>
        <fullName evidence="2">Uncharacterized protein</fullName>
    </submittedName>
</protein>
<feature type="region of interest" description="Disordered" evidence="1">
    <location>
        <begin position="1"/>
        <end position="21"/>
    </location>
</feature>
<dbReference type="Proteomes" id="UP000629468">
    <property type="component" value="Unassembled WGS sequence"/>
</dbReference>
<sequence>MPIKNGAMFRAPNTDQTPSSGCRRFRTLTSQYLPVHPWQTLGLSRVLALTRVLWSISGTYHGQEHWDWAMTSCRRTWGYQNVNRAPIRS</sequence>
<evidence type="ECO:0000256" key="1">
    <source>
        <dbReference type="SAM" id="MobiDB-lite"/>
    </source>
</evidence>
<name>A0A8H7KF77_AGABI</name>